<dbReference type="OrthoDB" id="2130629at2759"/>
<keyword evidence="9" id="KW-1015">Disulfide bond</keyword>
<evidence type="ECO:0000256" key="16">
    <source>
        <dbReference type="ARBA" id="ARBA00076475"/>
    </source>
</evidence>
<comment type="function">
    <text evidence="13">Cleaves C-terminal amino acids linked to proline in peptides such as angiotensin II, III and des-Arg9-bradykinin. This cleavage occurs at acidic pH, but enzymatic activity is retained with some substrates at neutral pH.</text>
</comment>
<evidence type="ECO:0000256" key="9">
    <source>
        <dbReference type="ARBA" id="ARBA00023157"/>
    </source>
</evidence>
<dbReference type="OMA" id="YIGWRWQ"/>
<reference evidence="18" key="1">
    <citation type="submission" date="2021-01" db="UniProtKB">
        <authorList>
            <consortium name="EnsemblMetazoa"/>
        </authorList>
    </citation>
    <scope>IDENTIFICATION</scope>
</reference>
<dbReference type="InterPro" id="IPR029058">
    <property type="entry name" value="AB_hydrolase_fold"/>
</dbReference>
<keyword evidence="5" id="KW-0645">Protease</keyword>
<dbReference type="GO" id="GO:0004185">
    <property type="term" value="F:serine-type carboxypeptidase activity"/>
    <property type="evidence" value="ECO:0007669"/>
    <property type="project" value="UniProtKB-EC"/>
</dbReference>
<evidence type="ECO:0000256" key="8">
    <source>
        <dbReference type="ARBA" id="ARBA00023145"/>
    </source>
</evidence>
<dbReference type="Gene3D" id="3.40.50.1820">
    <property type="entry name" value="alpha/beta hydrolase"/>
    <property type="match status" value="1"/>
</dbReference>
<keyword evidence="11" id="KW-0458">Lysosome</keyword>
<dbReference type="RefSeq" id="XP_022658838.1">
    <property type="nucleotide sequence ID" value="XM_022803103.1"/>
</dbReference>
<dbReference type="PANTHER" id="PTHR11010">
    <property type="entry name" value="PROTEASE S28 PRO-X CARBOXYPEPTIDASE-RELATED"/>
    <property type="match status" value="1"/>
</dbReference>
<keyword evidence="10" id="KW-0325">Glycoprotein</keyword>
<evidence type="ECO:0000256" key="12">
    <source>
        <dbReference type="ARBA" id="ARBA00052013"/>
    </source>
</evidence>
<dbReference type="GO" id="GO:0006508">
    <property type="term" value="P:proteolysis"/>
    <property type="evidence" value="ECO:0007669"/>
    <property type="project" value="UniProtKB-KW"/>
</dbReference>
<keyword evidence="19" id="KW-1185">Reference proteome</keyword>
<dbReference type="FunFam" id="1.20.120.980:FF:000002">
    <property type="entry name" value="lysosomal Pro-X carboxypeptidase"/>
    <property type="match status" value="1"/>
</dbReference>
<dbReference type="SUPFAM" id="SSF53474">
    <property type="entry name" value="alpha/beta-Hydrolases"/>
    <property type="match status" value="1"/>
</dbReference>
<dbReference type="InterPro" id="IPR008758">
    <property type="entry name" value="Peptidase_S28"/>
</dbReference>
<evidence type="ECO:0000256" key="5">
    <source>
        <dbReference type="ARBA" id="ARBA00022670"/>
    </source>
</evidence>
<evidence type="ECO:0000256" key="2">
    <source>
        <dbReference type="ARBA" id="ARBA00011079"/>
    </source>
</evidence>
<accession>A0A7M7JY19</accession>
<dbReference type="InterPro" id="IPR042269">
    <property type="entry name" value="Ser_carbopepase_S28_SKS"/>
</dbReference>
<evidence type="ECO:0000256" key="10">
    <source>
        <dbReference type="ARBA" id="ARBA00023180"/>
    </source>
</evidence>
<dbReference type="KEGG" id="vde:111249345"/>
<evidence type="ECO:0000256" key="11">
    <source>
        <dbReference type="ARBA" id="ARBA00023228"/>
    </source>
</evidence>
<dbReference type="InParanoid" id="A0A7M7JY19"/>
<name>A0A7M7JY19_VARDE</name>
<proteinExistence type="inferred from homology"/>
<dbReference type="GO" id="GO:0008239">
    <property type="term" value="F:dipeptidyl-peptidase activity"/>
    <property type="evidence" value="ECO:0007669"/>
    <property type="project" value="TreeGrafter"/>
</dbReference>
<keyword evidence="6" id="KW-0732">Signal</keyword>
<dbReference type="Proteomes" id="UP000594260">
    <property type="component" value="Unplaced"/>
</dbReference>
<dbReference type="EnsemblMetazoa" id="XM_022803103">
    <property type="protein sequence ID" value="XP_022658838"/>
    <property type="gene ID" value="LOC111249345"/>
</dbReference>
<dbReference type="Pfam" id="PF05577">
    <property type="entry name" value="Peptidase_S28"/>
    <property type="match status" value="1"/>
</dbReference>
<sequence>MLNSPLVTESTMLCLIGAMLVPMKLCDELPEYTVHYFDQRVDHFGFHKRDTFRQKYLIYDKEFVERGPIFFYCGGEMHVELHAKQTGLMFTWAREFKALLVFAEHRYYGDSMPYGETSFYGSERRGYLTTEQALADYATLAAHLKANRTGAAKSDLITWGSGYSGMLAVWMRVKYPHLAKLAYASSAPIGYYSGEVPCGKFLKSVTAVFKSESESCAQSIRRIWNVLQSMASSRDGMTFLGEAFNTCQPVRGDNISNLFRWLKESFRTISMLDFPYETDLFGKLPAYPVKEACNYLWNHQQTERDLMRATYKAVSVLYNHTGEVVCYSLDNTLRNNAGWGFQACTELIMPVCSDGMEDMFNPKAWDLKRVQRKCMNKFGVWPDPQRLKTIFGGASGLNNVENIVVTNNQRDPWFDGGILTGSEGVTVISIRNGAHGHDMRTPHDKDPISVTWARSRVRAVLRRSISPFLNYVLG</sequence>
<dbReference type="PANTHER" id="PTHR11010:SF120">
    <property type="entry name" value="LYSOSOMAL PRO-X CARBOXYPEPTIDASE"/>
    <property type="match status" value="1"/>
</dbReference>
<dbReference type="GeneID" id="111249345"/>
<evidence type="ECO:0000256" key="3">
    <source>
        <dbReference type="ARBA" id="ARBA00011738"/>
    </source>
</evidence>
<evidence type="ECO:0000256" key="6">
    <source>
        <dbReference type="ARBA" id="ARBA00022729"/>
    </source>
</evidence>
<comment type="subcellular location">
    <subcellularLocation>
        <location evidence="1">Lysosome</location>
    </subcellularLocation>
</comment>
<organism evidence="18 19">
    <name type="scientific">Varroa destructor</name>
    <name type="common">Honeybee mite</name>
    <dbReference type="NCBI Taxonomy" id="109461"/>
    <lineage>
        <taxon>Eukaryota</taxon>
        <taxon>Metazoa</taxon>
        <taxon>Ecdysozoa</taxon>
        <taxon>Arthropoda</taxon>
        <taxon>Chelicerata</taxon>
        <taxon>Arachnida</taxon>
        <taxon>Acari</taxon>
        <taxon>Parasitiformes</taxon>
        <taxon>Mesostigmata</taxon>
        <taxon>Gamasina</taxon>
        <taxon>Dermanyssoidea</taxon>
        <taxon>Varroidae</taxon>
        <taxon>Varroa</taxon>
    </lineage>
</organism>
<keyword evidence="8" id="KW-0865">Zymogen</keyword>
<comment type="similarity">
    <text evidence="2">Belongs to the peptidase S28 family.</text>
</comment>
<evidence type="ECO:0000256" key="7">
    <source>
        <dbReference type="ARBA" id="ARBA00022801"/>
    </source>
</evidence>
<protein>
    <recommendedName>
        <fullName evidence="15">Lysosomal Pro-X carboxypeptidase</fullName>
        <ecNumber evidence="14">3.4.16.2</ecNumber>
    </recommendedName>
    <alternativeName>
        <fullName evidence="17">Proline carboxypeptidase</fullName>
    </alternativeName>
    <alternativeName>
        <fullName evidence="16">Prolylcarboxypeptidase</fullName>
    </alternativeName>
</protein>
<comment type="subunit">
    <text evidence="3">Homodimer.</text>
</comment>
<dbReference type="Gene3D" id="1.20.120.980">
    <property type="entry name" value="Serine carboxypeptidase S28, SKS domain"/>
    <property type="match status" value="1"/>
</dbReference>
<dbReference type="AlphaFoldDB" id="A0A7M7JY19"/>
<evidence type="ECO:0000256" key="1">
    <source>
        <dbReference type="ARBA" id="ARBA00004371"/>
    </source>
</evidence>
<keyword evidence="7" id="KW-0378">Hydrolase</keyword>
<evidence type="ECO:0000256" key="4">
    <source>
        <dbReference type="ARBA" id="ARBA00022645"/>
    </source>
</evidence>
<comment type="catalytic activity">
    <reaction evidence="12">
        <text>Cleavage of a -Pro-|-Xaa bond to release a C-terminal amino acid.</text>
        <dbReference type="EC" id="3.4.16.2"/>
    </reaction>
</comment>
<evidence type="ECO:0000256" key="13">
    <source>
        <dbReference type="ARBA" id="ARBA00059701"/>
    </source>
</evidence>
<dbReference type="GO" id="GO:0005764">
    <property type="term" value="C:lysosome"/>
    <property type="evidence" value="ECO:0007669"/>
    <property type="project" value="UniProtKB-SubCell"/>
</dbReference>
<evidence type="ECO:0000313" key="19">
    <source>
        <dbReference type="Proteomes" id="UP000594260"/>
    </source>
</evidence>
<evidence type="ECO:0000256" key="15">
    <source>
        <dbReference type="ARBA" id="ARBA00073691"/>
    </source>
</evidence>
<evidence type="ECO:0000313" key="18">
    <source>
        <dbReference type="EnsemblMetazoa" id="XP_022658838"/>
    </source>
</evidence>
<evidence type="ECO:0000256" key="14">
    <source>
        <dbReference type="ARBA" id="ARBA00066456"/>
    </source>
</evidence>
<evidence type="ECO:0000256" key="17">
    <source>
        <dbReference type="ARBA" id="ARBA00076608"/>
    </source>
</evidence>
<dbReference type="EC" id="3.4.16.2" evidence="14"/>
<keyword evidence="4" id="KW-0121">Carboxypeptidase</keyword>